<dbReference type="GO" id="GO:0016020">
    <property type="term" value="C:membrane"/>
    <property type="evidence" value="ECO:0007669"/>
    <property type="project" value="UniProtKB-SubCell"/>
</dbReference>
<evidence type="ECO:0000256" key="5">
    <source>
        <dbReference type="ARBA" id="ARBA00038359"/>
    </source>
</evidence>
<keyword evidence="2 6" id="KW-0812">Transmembrane</keyword>
<evidence type="ECO:0000313" key="8">
    <source>
        <dbReference type="EMBL" id="QSZ36724.1"/>
    </source>
</evidence>
<comment type="similarity">
    <text evidence="5">Belongs to the SAT4 family.</text>
</comment>
<evidence type="ECO:0000259" key="7">
    <source>
        <dbReference type="Pfam" id="PF20684"/>
    </source>
</evidence>
<proteinExistence type="inferred from homology"/>
<feature type="transmembrane region" description="Helical" evidence="6">
    <location>
        <begin position="101"/>
        <end position="127"/>
    </location>
</feature>
<protein>
    <recommendedName>
        <fullName evidence="7">Rhodopsin domain-containing protein</fullName>
    </recommendedName>
</protein>
<evidence type="ECO:0000256" key="2">
    <source>
        <dbReference type="ARBA" id="ARBA00022692"/>
    </source>
</evidence>
<dbReference type="InterPro" id="IPR049326">
    <property type="entry name" value="Rhodopsin_dom_fungi"/>
</dbReference>
<feature type="transmembrane region" description="Helical" evidence="6">
    <location>
        <begin position="20"/>
        <end position="39"/>
    </location>
</feature>
<dbReference type="Pfam" id="PF20684">
    <property type="entry name" value="Fung_rhodopsin"/>
    <property type="match status" value="1"/>
</dbReference>
<dbReference type="OrthoDB" id="444631at2759"/>
<evidence type="ECO:0000313" key="9">
    <source>
        <dbReference type="Proteomes" id="UP000672032"/>
    </source>
</evidence>
<gene>
    <name evidence="8" type="ORF">DSL72_006607</name>
</gene>
<accession>A0A8A3PP81</accession>
<evidence type="ECO:0000256" key="4">
    <source>
        <dbReference type="ARBA" id="ARBA00023136"/>
    </source>
</evidence>
<feature type="transmembrane region" description="Helical" evidence="6">
    <location>
        <begin position="225"/>
        <end position="245"/>
    </location>
</feature>
<dbReference type="PANTHER" id="PTHR33048:SF47">
    <property type="entry name" value="INTEGRAL MEMBRANE PROTEIN-RELATED"/>
    <property type="match status" value="1"/>
</dbReference>
<feature type="transmembrane region" description="Helical" evidence="6">
    <location>
        <begin position="257"/>
        <end position="282"/>
    </location>
</feature>
<dbReference type="PANTHER" id="PTHR33048">
    <property type="entry name" value="PTH11-LIKE INTEGRAL MEMBRANE PROTEIN (AFU_ORTHOLOGUE AFUA_5G11245)"/>
    <property type="match status" value="1"/>
</dbReference>
<reference evidence="8" key="1">
    <citation type="submission" date="2020-10" db="EMBL/GenBank/DDBJ databases">
        <title>Genome Sequence of Monilinia vaccinii-corymbosi Sheds Light on Mummy Berry Disease Infection of Blueberry and Mating Type.</title>
        <authorList>
            <person name="Yow A.G."/>
            <person name="Zhang Y."/>
            <person name="Bansal K."/>
            <person name="Eacker S.M."/>
            <person name="Sullivan S."/>
            <person name="Liachko I."/>
            <person name="Cubeta M.A."/>
            <person name="Rollins J.A."/>
            <person name="Ashrafi H."/>
        </authorList>
    </citation>
    <scope>NUCLEOTIDE SEQUENCE</scope>
    <source>
        <strain evidence="8">RL-1</strain>
    </source>
</reference>
<dbReference type="EMBL" id="CP063411">
    <property type="protein sequence ID" value="QSZ36724.1"/>
    <property type="molecule type" value="Genomic_DNA"/>
</dbReference>
<organism evidence="8 9">
    <name type="scientific">Monilinia vaccinii-corymbosi</name>
    <dbReference type="NCBI Taxonomy" id="61207"/>
    <lineage>
        <taxon>Eukaryota</taxon>
        <taxon>Fungi</taxon>
        <taxon>Dikarya</taxon>
        <taxon>Ascomycota</taxon>
        <taxon>Pezizomycotina</taxon>
        <taxon>Leotiomycetes</taxon>
        <taxon>Helotiales</taxon>
        <taxon>Sclerotiniaceae</taxon>
        <taxon>Monilinia</taxon>
    </lineage>
</organism>
<feature type="transmembrane region" description="Helical" evidence="6">
    <location>
        <begin position="51"/>
        <end position="70"/>
    </location>
</feature>
<feature type="transmembrane region" description="Helical" evidence="6">
    <location>
        <begin position="139"/>
        <end position="161"/>
    </location>
</feature>
<comment type="subcellular location">
    <subcellularLocation>
        <location evidence="1">Membrane</location>
        <topology evidence="1">Multi-pass membrane protein</topology>
    </subcellularLocation>
</comment>
<feature type="domain" description="Rhodopsin" evidence="7">
    <location>
        <begin position="36"/>
        <end position="283"/>
    </location>
</feature>
<name>A0A8A3PP81_9HELO</name>
<dbReference type="Proteomes" id="UP000672032">
    <property type="component" value="Chromosome 7"/>
</dbReference>
<keyword evidence="4 6" id="KW-0472">Membrane</keyword>
<evidence type="ECO:0000256" key="3">
    <source>
        <dbReference type="ARBA" id="ARBA00022989"/>
    </source>
</evidence>
<keyword evidence="9" id="KW-1185">Reference proteome</keyword>
<keyword evidence="3 6" id="KW-1133">Transmembrane helix</keyword>
<evidence type="ECO:0000256" key="1">
    <source>
        <dbReference type="ARBA" id="ARBA00004141"/>
    </source>
</evidence>
<evidence type="ECO:0000256" key="6">
    <source>
        <dbReference type="SAM" id="Phobius"/>
    </source>
</evidence>
<dbReference type="AlphaFoldDB" id="A0A8A3PP81"/>
<sequence>MESVAPTQRPALVKESVFNGIVWGGMGVSLLFVIGRIAIRFKSFGRLWVDDAFVVIGWICILISTVIWHFEAHSLFLSAAIASGQMSPLDDPTYVTDTEHYLRASVAVIILFYTSLMTIKLSFMFFFRRLLSGVHERNLMIQWWSILAAIVVAWLVCIGDIEYRCLVSKFEVIATKCVQSGSIDFQRITLGVNCALDVITDILIITIPVAILWKVKITQRHRLALYGLFSLTVITMAFAIIRVAVVSTASRQPDSSWLYMWSAIEPPVAVVISCLVSFRALFGKKEPVPRVTGSYFRKREGGHGSPFRKISNNGGQDSVMNYTMDSLVEDRHDSTERGAGTYSTVSREYMIDVAPRDETNDAGIRK</sequence>
<dbReference type="InterPro" id="IPR052337">
    <property type="entry name" value="SAT4-like"/>
</dbReference>